<reference evidence="9 10" key="1">
    <citation type="submission" date="2018-06" db="EMBL/GenBank/DDBJ databases">
        <authorList>
            <consortium name="Pathogen Informatics"/>
            <person name="Doyle S."/>
        </authorList>
    </citation>
    <scope>NUCLEOTIDE SEQUENCE [LARGE SCALE GENOMIC DNA]</scope>
    <source>
        <strain evidence="9 10">NCTC10736</strain>
    </source>
</reference>
<dbReference type="FunFam" id="2.160.10.10:FF:000025">
    <property type="entry name" value="Hexapeptide-repeat containing-acetyltransferase"/>
    <property type="match status" value="1"/>
</dbReference>
<dbReference type="SMART" id="SM01266">
    <property type="entry name" value="Mac"/>
    <property type="match status" value="1"/>
</dbReference>
<evidence type="ECO:0000313" key="10">
    <source>
        <dbReference type="Proteomes" id="UP000255061"/>
    </source>
</evidence>
<dbReference type="Pfam" id="PF00132">
    <property type="entry name" value="Hexapep"/>
    <property type="match status" value="1"/>
</dbReference>
<evidence type="ECO:0000313" key="9">
    <source>
        <dbReference type="EMBL" id="SUI81619.1"/>
    </source>
</evidence>
<feature type="domain" description="Maltose/galactoside acetyltransferase" evidence="8">
    <location>
        <begin position="4"/>
        <end position="58"/>
    </location>
</feature>
<dbReference type="InterPro" id="IPR011004">
    <property type="entry name" value="Trimer_LpxA-like_sf"/>
</dbReference>
<comment type="similarity">
    <text evidence="1">Belongs to the transferase hexapeptide repeat family.</text>
</comment>
<evidence type="ECO:0000256" key="3">
    <source>
        <dbReference type="ARBA" id="ARBA00022679"/>
    </source>
</evidence>
<dbReference type="InterPro" id="IPR024688">
    <property type="entry name" value="Mac_dom"/>
</dbReference>
<dbReference type="Pfam" id="PF12464">
    <property type="entry name" value="Mac"/>
    <property type="match status" value="1"/>
</dbReference>
<dbReference type="Proteomes" id="UP000255061">
    <property type="component" value="Unassembled WGS sequence"/>
</dbReference>
<dbReference type="RefSeq" id="WP_115407124.1">
    <property type="nucleotide sequence ID" value="NZ_UGYV01000001.1"/>
</dbReference>
<dbReference type="PANTHER" id="PTHR23416">
    <property type="entry name" value="SIALIC ACID SYNTHASE-RELATED"/>
    <property type="match status" value="1"/>
</dbReference>
<comment type="function">
    <text evidence="6">Acetyltransferase implicated in the O-acetylation of Nod factors.</text>
</comment>
<dbReference type="AlphaFoldDB" id="A0A380AK06"/>
<keyword evidence="3 9" id="KW-0808">Transferase</keyword>
<protein>
    <recommendedName>
        <fullName evidence="7">Nodulation protein L</fullName>
    </recommendedName>
</protein>
<dbReference type="GO" id="GO:0016407">
    <property type="term" value="F:acetyltransferase activity"/>
    <property type="evidence" value="ECO:0007669"/>
    <property type="project" value="InterPro"/>
</dbReference>
<gene>
    <name evidence="9" type="ORF">NCTC10736_02417</name>
</gene>
<dbReference type="InterPro" id="IPR051159">
    <property type="entry name" value="Hexapeptide_acetyltransf"/>
</dbReference>
<evidence type="ECO:0000256" key="1">
    <source>
        <dbReference type="ARBA" id="ARBA00007274"/>
    </source>
</evidence>
<evidence type="ECO:0000256" key="5">
    <source>
        <dbReference type="ARBA" id="ARBA00023315"/>
    </source>
</evidence>
<evidence type="ECO:0000256" key="7">
    <source>
        <dbReference type="ARBA" id="ARBA00067695"/>
    </source>
</evidence>
<dbReference type="Gene3D" id="2.160.10.10">
    <property type="entry name" value="Hexapeptide repeat proteins"/>
    <property type="match status" value="1"/>
</dbReference>
<accession>A0A380AK06</accession>
<sequence>MTEYQKMIAGQEYDCFASELLSVRAQQQQLNRQLNQTIEQDNQDFTQLCQQLIPHKSSAATISTPIFISYGLNLTLADKVFINVNVTLQDNAPIVIGEQTMVGPNAQFYTSCHPLDAKLRCSGLETAKAINVGKRVWIGGGAIIMPGVSIGDDAIIGAGAVVTKNVAAKSIVVGNPAKPIKQLS</sequence>
<proteinExistence type="inferred from homology"/>
<dbReference type="InterPro" id="IPR018357">
    <property type="entry name" value="Hexapep_transf_CS"/>
</dbReference>
<organism evidence="9 10">
    <name type="scientific">Shewanella morhuae</name>
    <dbReference type="NCBI Taxonomy" id="365591"/>
    <lineage>
        <taxon>Bacteria</taxon>
        <taxon>Pseudomonadati</taxon>
        <taxon>Pseudomonadota</taxon>
        <taxon>Gammaproteobacteria</taxon>
        <taxon>Alteromonadales</taxon>
        <taxon>Shewanellaceae</taxon>
        <taxon>Shewanella</taxon>
    </lineage>
</organism>
<dbReference type="GO" id="GO:0008374">
    <property type="term" value="F:O-acyltransferase activity"/>
    <property type="evidence" value="ECO:0007669"/>
    <property type="project" value="TreeGrafter"/>
</dbReference>
<keyword evidence="5 9" id="KW-0012">Acyltransferase</keyword>
<dbReference type="InterPro" id="IPR001451">
    <property type="entry name" value="Hexapep"/>
</dbReference>
<evidence type="ECO:0000256" key="2">
    <source>
        <dbReference type="ARBA" id="ARBA00022458"/>
    </source>
</evidence>
<dbReference type="SUPFAM" id="SSF51161">
    <property type="entry name" value="Trimeric LpxA-like enzymes"/>
    <property type="match status" value="1"/>
</dbReference>
<evidence type="ECO:0000259" key="8">
    <source>
        <dbReference type="SMART" id="SM01266"/>
    </source>
</evidence>
<keyword evidence="2" id="KW-0536">Nodulation</keyword>
<dbReference type="CDD" id="cd03357">
    <property type="entry name" value="LbH_MAT_GAT"/>
    <property type="match status" value="1"/>
</dbReference>
<name>A0A380AK06_9GAMM</name>
<dbReference type="EMBL" id="UGYV01000001">
    <property type="protein sequence ID" value="SUI81619.1"/>
    <property type="molecule type" value="Genomic_DNA"/>
</dbReference>
<dbReference type="PANTHER" id="PTHR23416:SF23">
    <property type="entry name" value="ACETYLTRANSFERASE C18B11.09C-RELATED"/>
    <property type="match status" value="1"/>
</dbReference>
<evidence type="ECO:0000256" key="4">
    <source>
        <dbReference type="ARBA" id="ARBA00022737"/>
    </source>
</evidence>
<dbReference type="PROSITE" id="PS00101">
    <property type="entry name" value="HEXAPEP_TRANSFERASES"/>
    <property type="match status" value="1"/>
</dbReference>
<dbReference type="GO" id="GO:0005829">
    <property type="term" value="C:cytosol"/>
    <property type="evidence" value="ECO:0007669"/>
    <property type="project" value="TreeGrafter"/>
</dbReference>
<evidence type="ECO:0000256" key="6">
    <source>
        <dbReference type="ARBA" id="ARBA00055587"/>
    </source>
</evidence>
<keyword evidence="4" id="KW-0677">Repeat</keyword>